<organism evidence="3 4">
    <name type="scientific">Streblomastix strix</name>
    <dbReference type="NCBI Taxonomy" id="222440"/>
    <lineage>
        <taxon>Eukaryota</taxon>
        <taxon>Metamonada</taxon>
        <taxon>Preaxostyla</taxon>
        <taxon>Oxymonadida</taxon>
        <taxon>Streblomastigidae</taxon>
        <taxon>Streblomastix</taxon>
    </lineage>
</organism>
<name>A0A5J4VAW6_9EUKA</name>
<evidence type="ECO:0000313" key="3">
    <source>
        <dbReference type="EMBL" id="KAA6379676.1"/>
    </source>
</evidence>
<sequence length="352" mass="39414">MDSGSDGTQNTANDVVEPSQSQMGASPGPTGIDALNFITPAQDEQPCIRYRPISSYEGMTIATPRVSLFPPLHQHQVFGTTKKENPAQSPQELLDLMYMDFANRSYVTFATPHQPPKVPQPEVVPKVEKQPEGDQQPQEEEDNKNVYRILAASLTPKQGIDQPFRIKQPTDASQIEPANIKDLVYGTGEEIDQSLSIHTAQFNNASTQQMQSTFLQDLSMPSQTISCEKFLDWTNYISTWTVDERKEMEAKTSVARFANLGYYRPEIDIEDDINQRIFVIQGDITAIECDAIVNVTDEQLNVESLVSQAILARGGIKMQKAMKKLSLSTGECRMTKGYRLPVKRTNINEILH</sequence>
<dbReference type="EMBL" id="SNRW01008340">
    <property type="protein sequence ID" value="KAA6379676.1"/>
    <property type="molecule type" value="Genomic_DNA"/>
</dbReference>
<dbReference type="OrthoDB" id="365077at2759"/>
<protein>
    <recommendedName>
        <fullName evidence="2">Macro domain-containing protein</fullName>
    </recommendedName>
</protein>
<dbReference type="PANTHER" id="PTHR11106">
    <property type="entry name" value="GANGLIOSIDE INDUCED DIFFERENTIATION ASSOCIATED PROTEIN 2-RELATED"/>
    <property type="match status" value="1"/>
</dbReference>
<feature type="compositionally biased region" description="Polar residues" evidence="1">
    <location>
        <begin position="1"/>
        <end position="24"/>
    </location>
</feature>
<dbReference type="AlphaFoldDB" id="A0A5J4VAW6"/>
<dbReference type="Gene3D" id="3.40.220.10">
    <property type="entry name" value="Leucine Aminopeptidase, subunit E, domain 1"/>
    <property type="match status" value="1"/>
</dbReference>
<dbReference type="InterPro" id="IPR043472">
    <property type="entry name" value="Macro_dom-like"/>
</dbReference>
<accession>A0A5J4VAW6</accession>
<evidence type="ECO:0000313" key="4">
    <source>
        <dbReference type="Proteomes" id="UP000324800"/>
    </source>
</evidence>
<evidence type="ECO:0000259" key="2">
    <source>
        <dbReference type="PROSITE" id="PS51154"/>
    </source>
</evidence>
<gene>
    <name evidence="3" type="ORF">EZS28_024797</name>
</gene>
<reference evidence="3 4" key="1">
    <citation type="submission" date="2019-03" db="EMBL/GenBank/DDBJ databases">
        <title>Single cell metagenomics reveals metabolic interactions within the superorganism composed of flagellate Streblomastix strix and complex community of Bacteroidetes bacteria on its surface.</title>
        <authorList>
            <person name="Treitli S.C."/>
            <person name="Kolisko M."/>
            <person name="Husnik F."/>
            <person name="Keeling P."/>
            <person name="Hampl V."/>
        </authorList>
    </citation>
    <scope>NUCLEOTIDE SEQUENCE [LARGE SCALE GENOMIC DNA]</scope>
    <source>
        <strain evidence="3">ST1C</strain>
    </source>
</reference>
<proteinExistence type="predicted"/>
<feature type="region of interest" description="Disordered" evidence="1">
    <location>
        <begin position="1"/>
        <end position="33"/>
    </location>
</feature>
<feature type="region of interest" description="Disordered" evidence="1">
    <location>
        <begin position="110"/>
        <end position="144"/>
    </location>
</feature>
<dbReference type="PROSITE" id="PS51154">
    <property type="entry name" value="MACRO"/>
    <property type="match status" value="1"/>
</dbReference>
<dbReference type="SUPFAM" id="SSF52949">
    <property type="entry name" value="Macro domain-like"/>
    <property type="match status" value="1"/>
</dbReference>
<feature type="domain" description="Macro" evidence="2">
    <location>
        <begin position="264"/>
        <end position="352"/>
    </location>
</feature>
<dbReference type="InterPro" id="IPR002589">
    <property type="entry name" value="Macro_dom"/>
</dbReference>
<dbReference type="Pfam" id="PF01661">
    <property type="entry name" value="Macro"/>
    <property type="match status" value="1"/>
</dbReference>
<evidence type="ECO:0000256" key="1">
    <source>
        <dbReference type="SAM" id="MobiDB-lite"/>
    </source>
</evidence>
<comment type="caution">
    <text evidence="3">The sequence shown here is derived from an EMBL/GenBank/DDBJ whole genome shotgun (WGS) entry which is preliminary data.</text>
</comment>
<dbReference type="Proteomes" id="UP000324800">
    <property type="component" value="Unassembled WGS sequence"/>
</dbReference>